<keyword evidence="2" id="KW-1185">Reference proteome</keyword>
<dbReference type="STRING" id="349521.HCH_04397"/>
<reference evidence="1 2" key="1">
    <citation type="journal article" date="2005" name="Nucleic Acids Res.">
        <title>Genomic blueprint of Hahella chejuensis, a marine microbe producing an algicidal agent.</title>
        <authorList>
            <person name="Jeong H."/>
            <person name="Yim J.H."/>
            <person name="Lee C."/>
            <person name="Choi S.-H."/>
            <person name="Park Y.K."/>
            <person name="Yoon S.H."/>
            <person name="Hur C.-G."/>
            <person name="Kang H.-Y."/>
            <person name="Kim D."/>
            <person name="Lee H.H."/>
            <person name="Park K.H."/>
            <person name="Park S.-H."/>
            <person name="Park H.-S."/>
            <person name="Lee H.K."/>
            <person name="Oh T.K."/>
            <person name="Kim J.F."/>
        </authorList>
    </citation>
    <scope>NUCLEOTIDE SEQUENCE [LARGE SCALE GENOMIC DNA]</scope>
    <source>
        <strain evidence="1 2">KCTC 2396</strain>
    </source>
</reference>
<dbReference type="HOGENOM" id="CLU_2879625_0_0_6"/>
<evidence type="ECO:0000313" key="2">
    <source>
        <dbReference type="Proteomes" id="UP000000238"/>
    </source>
</evidence>
<proteinExistence type="predicted"/>
<dbReference type="EMBL" id="CP000155">
    <property type="protein sequence ID" value="ABC31102.1"/>
    <property type="molecule type" value="Genomic_DNA"/>
</dbReference>
<evidence type="ECO:0000313" key="1">
    <source>
        <dbReference type="EMBL" id="ABC31102.1"/>
    </source>
</evidence>
<dbReference type="AlphaFoldDB" id="Q2SE22"/>
<dbReference type="KEGG" id="hch:HCH_04397"/>
<sequence>MEVDNVGNFIDFIPFIAEQYGVTANTEAGARAVSKSIGKSLYFSGLKMIDVLHGAKYDQIEWS</sequence>
<protein>
    <submittedName>
        <fullName evidence="1">Uncharacterized protein</fullName>
    </submittedName>
</protein>
<dbReference type="Proteomes" id="UP000000238">
    <property type="component" value="Chromosome"/>
</dbReference>
<gene>
    <name evidence="1" type="ordered locus">HCH_04397</name>
</gene>
<accession>Q2SE22</accession>
<organism evidence="1 2">
    <name type="scientific">Hahella chejuensis (strain KCTC 2396)</name>
    <dbReference type="NCBI Taxonomy" id="349521"/>
    <lineage>
        <taxon>Bacteria</taxon>
        <taxon>Pseudomonadati</taxon>
        <taxon>Pseudomonadota</taxon>
        <taxon>Gammaproteobacteria</taxon>
        <taxon>Oceanospirillales</taxon>
        <taxon>Hahellaceae</taxon>
        <taxon>Hahella</taxon>
    </lineage>
</organism>
<name>Q2SE22_HAHCH</name>